<dbReference type="Gene3D" id="3.40.1580.10">
    <property type="entry name" value="SMI1/KNR4-like"/>
    <property type="match status" value="1"/>
</dbReference>
<sequence length="204" mass="24875">MMGKIIQVAQAIFDYTNKGDRLRNVLNKGLSILEIDEKLKNFERKIPEELKDLYQWHNGTNINSDLELFYYHYFLSLEESLEIYHEWMGFNQKERFCIYPENLLPIFGFEGEYYAIECFRDEQKTGKIWHIFHDQMCVYDSLYLMLKSFLEAYEKEAYKIVLVDNYWETEVNEQLVSEIKLKYNPVRHEVALELREQNEYFYYP</sequence>
<comment type="caution">
    <text evidence="2">The sequence shown here is derived from an EMBL/GenBank/DDBJ whole genome shotgun (WGS) entry which is preliminary data.</text>
</comment>
<dbReference type="Proteomes" id="UP000654604">
    <property type="component" value="Unassembled WGS sequence"/>
</dbReference>
<organism evidence="2 3">
    <name type="scientific">Cyanobacterium stanieri LEGE 03274</name>
    <dbReference type="NCBI Taxonomy" id="1828756"/>
    <lineage>
        <taxon>Bacteria</taxon>
        <taxon>Bacillati</taxon>
        <taxon>Cyanobacteriota</taxon>
        <taxon>Cyanophyceae</taxon>
        <taxon>Oscillatoriophycideae</taxon>
        <taxon>Chroococcales</taxon>
        <taxon>Geminocystaceae</taxon>
        <taxon>Cyanobacterium</taxon>
    </lineage>
</organism>
<reference evidence="2 3" key="1">
    <citation type="submission" date="2020-10" db="EMBL/GenBank/DDBJ databases">
        <authorList>
            <person name="Castelo-Branco R."/>
            <person name="Eusebio N."/>
            <person name="Adriana R."/>
            <person name="Vieira A."/>
            <person name="Brugerolle De Fraissinette N."/>
            <person name="Rezende De Castro R."/>
            <person name="Schneider M.P."/>
            <person name="Vasconcelos V."/>
            <person name="Leao P.N."/>
        </authorList>
    </citation>
    <scope>NUCLEOTIDE SEQUENCE [LARGE SCALE GENOMIC DNA]</scope>
    <source>
        <strain evidence="2 3">LEGE 03274</strain>
    </source>
</reference>
<dbReference type="Pfam" id="PF09346">
    <property type="entry name" value="SMI1_KNR4"/>
    <property type="match status" value="1"/>
</dbReference>
<evidence type="ECO:0000313" key="2">
    <source>
        <dbReference type="EMBL" id="MBE9223821.1"/>
    </source>
</evidence>
<keyword evidence="3" id="KW-1185">Reference proteome</keyword>
<dbReference type="SUPFAM" id="SSF160631">
    <property type="entry name" value="SMI1/KNR4-like"/>
    <property type="match status" value="1"/>
</dbReference>
<proteinExistence type="predicted"/>
<protein>
    <submittedName>
        <fullName evidence="2">SMI1/KNR4 family protein</fullName>
    </submittedName>
</protein>
<dbReference type="EMBL" id="JADEWC010000053">
    <property type="protein sequence ID" value="MBE9223821.1"/>
    <property type="molecule type" value="Genomic_DNA"/>
</dbReference>
<dbReference type="InterPro" id="IPR018958">
    <property type="entry name" value="Knr4/Smi1-like_dom"/>
</dbReference>
<evidence type="ECO:0000259" key="1">
    <source>
        <dbReference type="SMART" id="SM00860"/>
    </source>
</evidence>
<evidence type="ECO:0000313" key="3">
    <source>
        <dbReference type="Proteomes" id="UP000654604"/>
    </source>
</evidence>
<gene>
    <name evidence="2" type="ORF">IQ215_14060</name>
</gene>
<name>A0ABR9V9L6_9CHRO</name>
<feature type="domain" description="Knr4/Smi1-like" evidence="1">
    <location>
        <begin position="29"/>
        <end position="152"/>
    </location>
</feature>
<accession>A0ABR9V9L6</accession>
<dbReference type="InterPro" id="IPR037883">
    <property type="entry name" value="Knr4/Smi1-like_sf"/>
</dbReference>
<dbReference type="SMART" id="SM00860">
    <property type="entry name" value="SMI1_KNR4"/>
    <property type="match status" value="1"/>
</dbReference>